<name>A0ABD2MJA9_9CUCU</name>
<gene>
    <name evidence="1" type="ORF">HHI36_010624</name>
</gene>
<protein>
    <submittedName>
        <fullName evidence="1">Uncharacterized protein</fullName>
    </submittedName>
</protein>
<organism evidence="1 2">
    <name type="scientific">Cryptolaemus montrouzieri</name>
    <dbReference type="NCBI Taxonomy" id="559131"/>
    <lineage>
        <taxon>Eukaryota</taxon>
        <taxon>Metazoa</taxon>
        <taxon>Ecdysozoa</taxon>
        <taxon>Arthropoda</taxon>
        <taxon>Hexapoda</taxon>
        <taxon>Insecta</taxon>
        <taxon>Pterygota</taxon>
        <taxon>Neoptera</taxon>
        <taxon>Endopterygota</taxon>
        <taxon>Coleoptera</taxon>
        <taxon>Polyphaga</taxon>
        <taxon>Cucujiformia</taxon>
        <taxon>Coccinelloidea</taxon>
        <taxon>Coccinellidae</taxon>
        <taxon>Scymninae</taxon>
        <taxon>Scymnini</taxon>
        <taxon>Cryptolaemus</taxon>
    </lineage>
</organism>
<dbReference type="Proteomes" id="UP001516400">
    <property type="component" value="Unassembled WGS sequence"/>
</dbReference>
<sequence>MIGLLKSENFGGLLIEKSNIENAVSSKIDYHSTLGVDIDSSDQLEEFILSQISAEINRAMNKNFDTKKSIAGNSKIYKESLQTSNNNDSKHRKVQPHSQPLVGKSKSVALKSIPRTSSIYIARLDPETKVEDLNLFLKDVVPVFDCVKLNSRQPELYSSFKLSVPAYRVKGFFRGEKQTQI</sequence>
<evidence type="ECO:0000313" key="1">
    <source>
        <dbReference type="EMBL" id="KAL3266452.1"/>
    </source>
</evidence>
<proteinExistence type="predicted"/>
<keyword evidence="2" id="KW-1185">Reference proteome</keyword>
<dbReference type="EMBL" id="JABFTP020000001">
    <property type="protein sequence ID" value="KAL3266452.1"/>
    <property type="molecule type" value="Genomic_DNA"/>
</dbReference>
<dbReference type="AlphaFoldDB" id="A0ABD2MJA9"/>
<comment type="caution">
    <text evidence="1">The sequence shown here is derived from an EMBL/GenBank/DDBJ whole genome shotgun (WGS) entry which is preliminary data.</text>
</comment>
<evidence type="ECO:0000313" key="2">
    <source>
        <dbReference type="Proteomes" id="UP001516400"/>
    </source>
</evidence>
<reference evidence="1 2" key="1">
    <citation type="journal article" date="2021" name="BMC Biol.">
        <title>Horizontally acquired antibacterial genes associated with adaptive radiation of ladybird beetles.</title>
        <authorList>
            <person name="Li H.S."/>
            <person name="Tang X.F."/>
            <person name="Huang Y.H."/>
            <person name="Xu Z.Y."/>
            <person name="Chen M.L."/>
            <person name="Du X.Y."/>
            <person name="Qiu B.Y."/>
            <person name="Chen P.T."/>
            <person name="Zhang W."/>
            <person name="Slipinski A."/>
            <person name="Escalona H.E."/>
            <person name="Waterhouse R.M."/>
            <person name="Zwick A."/>
            <person name="Pang H."/>
        </authorList>
    </citation>
    <scope>NUCLEOTIDE SEQUENCE [LARGE SCALE GENOMIC DNA]</scope>
    <source>
        <strain evidence="1">SYSU2018</strain>
    </source>
</reference>
<accession>A0ABD2MJA9</accession>